<accession>A0A850P7F4</accession>
<feature type="region of interest" description="Disordered" evidence="1">
    <location>
        <begin position="119"/>
        <end position="143"/>
    </location>
</feature>
<evidence type="ECO:0000259" key="2">
    <source>
        <dbReference type="Pfam" id="PF26002"/>
    </source>
</evidence>
<comment type="caution">
    <text evidence="3">The sequence shown here is derived from an EMBL/GenBank/DDBJ whole genome shotgun (WGS) entry which is preliminary data.</text>
</comment>
<organism evidence="3 4">
    <name type="scientific">Ameyamaea chiangmaiensis</name>
    <dbReference type="NCBI Taxonomy" id="442969"/>
    <lineage>
        <taxon>Bacteria</taxon>
        <taxon>Pseudomonadati</taxon>
        <taxon>Pseudomonadota</taxon>
        <taxon>Alphaproteobacteria</taxon>
        <taxon>Acetobacterales</taxon>
        <taxon>Acetobacteraceae</taxon>
        <taxon>Ameyamaea</taxon>
    </lineage>
</organism>
<dbReference type="RefSeq" id="WP_176613489.1">
    <property type="nucleotide sequence ID" value="NZ_JABXXR010000048.1"/>
</dbReference>
<name>A0A850P7F4_9PROT</name>
<proteinExistence type="predicted"/>
<feature type="domain" description="AprE-like beta-barrel" evidence="2">
    <location>
        <begin position="66"/>
        <end position="112"/>
    </location>
</feature>
<evidence type="ECO:0000256" key="1">
    <source>
        <dbReference type="SAM" id="MobiDB-lite"/>
    </source>
</evidence>
<dbReference type="PRINTS" id="PR01490">
    <property type="entry name" value="RTXTOXIND"/>
</dbReference>
<dbReference type="Proteomes" id="UP000585665">
    <property type="component" value="Unassembled WGS sequence"/>
</dbReference>
<sequence length="202" mass="22182">MQDLADAAQKRDEAEAAYVAASHDASTKLLRPSVTGVVQQLAVHSEHSAVTVGQTLMVAVPEHRPLAVEATNPNRDIGFVREGQSDQVKVAAFKYTQYRLIPGKVVNISPAAERIQSARVNADTEDSQSTLLEQKQDDPDEGEASCMVQIQLDLDAFETDVGRRLLIPGMRVSAEIVTKRRRIISYVLSPMSTYAHEAGRER</sequence>
<evidence type="ECO:0000313" key="4">
    <source>
        <dbReference type="Proteomes" id="UP000585665"/>
    </source>
</evidence>
<dbReference type="EMBL" id="JABXXR010000048">
    <property type="protein sequence ID" value="NVN40527.1"/>
    <property type="molecule type" value="Genomic_DNA"/>
</dbReference>
<evidence type="ECO:0000313" key="3">
    <source>
        <dbReference type="EMBL" id="NVN40527.1"/>
    </source>
</evidence>
<reference evidence="3 4" key="1">
    <citation type="submission" date="2020-06" db="EMBL/GenBank/DDBJ databases">
        <title>Description of novel acetic acid bacteria.</title>
        <authorList>
            <person name="Sombolestani A."/>
        </authorList>
    </citation>
    <scope>NUCLEOTIDE SEQUENCE [LARGE SCALE GENOMIC DNA]</scope>
    <source>
        <strain evidence="3 4">LMG 27010</strain>
    </source>
</reference>
<dbReference type="PANTHER" id="PTHR30386">
    <property type="entry name" value="MEMBRANE FUSION SUBUNIT OF EMRAB-TOLC MULTIDRUG EFFLUX PUMP"/>
    <property type="match status" value="1"/>
</dbReference>
<dbReference type="PANTHER" id="PTHR30386:SF27">
    <property type="entry name" value="MEMBRANE FUSION PROTEIN (MFP) FAMILY PROTEIN"/>
    <property type="match status" value="1"/>
</dbReference>
<dbReference type="InterPro" id="IPR058982">
    <property type="entry name" value="Beta-barrel_AprE"/>
</dbReference>
<dbReference type="InterPro" id="IPR050739">
    <property type="entry name" value="MFP"/>
</dbReference>
<gene>
    <name evidence="3" type="ORF">HUK82_08120</name>
</gene>
<protein>
    <submittedName>
        <fullName evidence="3">HlyD family efflux transporter periplasmic adaptor subunit</fullName>
    </submittedName>
</protein>
<dbReference type="AlphaFoldDB" id="A0A850P7F4"/>
<dbReference type="Gene3D" id="2.40.30.170">
    <property type="match status" value="1"/>
</dbReference>
<dbReference type="Pfam" id="PF26002">
    <property type="entry name" value="Beta-barrel_AprE"/>
    <property type="match status" value="1"/>
</dbReference>
<keyword evidence="4" id="KW-1185">Reference proteome</keyword>